<dbReference type="EMBL" id="QVFU01000005">
    <property type="protein sequence ID" value="RFS47013.1"/>
    <property type="molecule type" value="Genomic_DNA"/>
</dbReference>
<gene>
    <name evidence="2" type="ORF">D0Q02_07570</name>
</gene>
<dbReference type="OrthoDB" id="4578716at2"/>
<dbReference type="GO" id="GO:0004519">
    <property type="term" value="F:endonuclease activity"/>
    <property type="evidence" value="ECO:0007669"/>
    <property type="project" value="UniProtKB-KW"/>
</dbReference>
<comment type="caution">
    <text evidence="2">The sequence shown here is derived from an EMBL/GenBank/DDBJ whole genome shotgun (WGS) entry which is preliminary data.</text>
</comment>
<dbReference type="InterPro" id="IPR002711">
    <property type="entry name" value="HNH"/>
</dbReference>
<proteinExistence type="predicted"/>
<dbReference type="Proteomes" id="UP000262621">
    <property type="component" value="Unassembled WGS sequence"/>
</dbReference>
<dbReference type="RefSeq" id="WP_117227264.1">
    <property type="nucleotide sequence ID" value="NZ_CP061725.1"/>
</dbReference>
<keyword evidence="2" id="KW-0378">Hydrolase</keyword>
<accession>A0A372G1Z6</accession>
<dbReference type="Pfam" id="PF01844">
    <property type="entry name" value="HNH"/>
    <property type="match status" value="1"/>
</dbReference>
<dbReference type="GO" id="GO:0003676">
    <property type="term" value="F:nucleic acid binding"/>
    <property type="evidence" value="ECO:0007669"/>
    <property type="project" value="InterPro"/>
</dbReference>
<evidence type="ECO:0000259" key="1">
    <source>
        <dbReference type="SMART" id="SM00507"/>
    </source>
</evidence>
<sequence>MPTAPKTRCAEPGCRTLVDRGRCDVHQRPAWAGRLPFEQRYGMSRSEWDALSRRILIRDGWTCYVCGKQAATQVDHKIPVAEGGSPRDAANLGAICESPCHENKSEAERIRAAQRARSGVGES</sequence>
<dbReference type="SMART" id="SM00507">
    <property type="entry name" value="HNHc"/>
    <property type="match status" value="1"/>
</dbReference>
<organism evidence="2 3">
    <name type="scientific">Micromonospora craniellae</name>
    <dbReference type="NCBI Taxonomy" id="2294034"/>
    <lineage>
        <taxon>Bacteria</taxon>
        <taxon>Bacillati</taxon>
        <taxon>Actinomycetota</taxon>
        <taxon>Actinomycetes</taxon>
        <taxon>Micromonosporales</taxon>
        <taxon>Micromonosporaceae</taxon>
        <taxon>Micromonospora</taxon>
    </lineage>
</organism>
<keyword evidence="2" id="KW-0540">Nuclease</keyword>
<feature type="domain" description="HNH nuclease" evidence="1">
    <location>
        <begin position="51"/>
        <end position="102"/>
    </location>
</feature>
<evidence type="ECO:0000313" key="2">
    <source>
        <dbReference type="EMBL" id="RFS47013.1"/>
    </source>
</evidence>
<keyword evidence="3" id="KW-1185">Reference proteome</keyword>
<dbReference type="Gene3D" id="1.10.30.50">
    <property type="match status" value="1"/>
</dbReference>
<dbReference type="InterPro" id="IPR003615">
    <property type="entry name" value="HNH_nuc"/>
</dbReference>
<reference evidence="2 3" key="1">
    <citation type="submission" date="2018-08" db="EMBL/GenBank/DDBJ databases">
        <title>Verrucosispora craniellae sp. nov., isolated from a marine sponge in the South China Sea.</title>
        <authorList>
            <person name="Li L."/>
            <person name="Lin H.W."/>
        </authorList>
    </citation>
    <scope>NUCLEOTIDE SEQUENCE [LARGE SCALE GENOMIC DNA]</scope>
    <source>
        <strain evidence="2 3">LHW63014</strain>
    </source>
</reference>
<protein>
    <submittedName>
        <fullName evidence="2">HNH endonuclease</fullName>
    </submittedName>
</protein>
<name>A0A372G1Z6_9ACTN</name>
<keyword evidence="2" id="KW-0255">Endonuclease</keyword>
<evidence type="ECO:0000313" key="3">
    <source>
        <dbReference type="Proteomes" id="UP000262621"/>
    </source>
</evidence>
<dbReference type="GO" id="GO:0008270">
    <property type="term" value="F:zinc ion binding"/>
    <property type="evidence" value="ECO:0007669"/>
    <property type="project" value="InterPro"/>
</dbReference>
<dbReference type="AlphaFoldDB" id="A0A372G1Z6"/>
<dbReference type="CDD" id="cd00085">
    <property type="entry name" value="HNHc"/>
    <property type="match status" value="1"/>
</dbReference>